<keyword evidence="2" id="KW-1185">Reference proteome</keyword>
<protein>
    <submittedName>
        <fullName evidence="1">Uncharacterized protein</fullName>
    </submittedName>
</protein>
<dbReference type="EMBL" id="ANOH01000472">
    <property type="protein sequence ID" value="EMI51874.1"/>
    <property type="molecule type" value="Genomic_DNA"/>
</dbReference>
<reference evidence="1 2" key="1">
    <citation type="journal article" date="2013" name="Mar. Genomics">
        <title>Expression of sulfatases in Rhodopirellula baltica and the diversity of sulfatases in the genus Rhodopirellula.</title>
        <authorList>
            <person name="Wegner C.E."/>
            <person name="Richter-Heitmann T."/>
            <person name="Klindworth A."/>
            <person name="Klockow C."/>
            <person name="Richter M."/>
            <person name="Achstetter T."/>
            <person name="Glockner F.O."/>
            <person name="Harder J."/>
        </authorList>
    </citation>
    <scope>NUCLEOTIDE SEQUENCE [LARGE SCALE GENOMIC DNA]</scope>
    <source>
        <strain evidence="1 2">SM41</strain>
    </source>
</reference>
<comment type="caution">
    <text evidence="1">The sequence shown here is derived from an EMBL/GenBank/DDBJ whole genome shotgun (WGS) entry which is preliminary data.</text>
</comment>
<name>M5TS47_9BACT</name>
<accession>M5TS47</accession>
<dbReference type="PATRIC" id="fig|1263870.3.peg.7095"/>
<gene>
    <name evidence="1" type="ORF">RSSM_06688</name>
</gene>
<evidence type="ECO:0000313" key="1">
    <source>
        <dbReference type="EMBL" id="EMI51874.1"/>
    </source>
</evidence>
<proteinExistence type="predicted"/>
<dbReference type="Proteomes" id="UP000011885">
    <property type="component" value="Unassembled WGS sequence"/>
</dbReference>
<sequence>MDAIESIQFSVENVVINSDSVLNSDHSVTVQFIGFDGVFDADDAYVLVVGNSGLRSRVTTDDADFKFPPTTVLTLSCPKGKFRVRDLTGSFAISLCENISSNRTWEAAEILHGLREK</sequence>
<evidence type="ECO:0000313" key="2">
    <source>
        <dbReference type="Proteomes" id="UP000011885"/>
    </source>
</evidence>
<organism evidence="1 2">
    <name type="scientific">Rhodopirellula sallentina SM41</name>
    <dbReference type="NCBI Taxonomy" id="1263870"/>
    <lineage>
        <taxon>Bacteria</taxon>
        <taxon>Pseudomonadati</taxon>
        <taxon>Planctomycetota</taxon>
        <taxon>Planctomycetia</taxon>
        <taxon>Pirellulales</taxon>
        <taxon>Pirellulaceae</taxon>
        <taxon>Rhodopirellula</taxon>
    </lineage>
</organism>
<dbReference type="AlphaFoldDB" id="M5TS47"/>